<feature type="domain" description="LysM" evidence="2">
    <location>
        <begin position="44"/>
        <end position="87"/>
    </location>
</feature>
<dbReference type="SUPFAM" id="SSF53822">
    <property type="entry name" value="Periplasmic binding protein-like I"/>
    <property type="match status" value="1"/>
</dbReference>
<feature type="domain" description="LysM" evidence="2">
    <location>
        <begin position="238"/>
        <end position="282"/>
    </location>
</feature>
<dbReference type="Gene3D" id="3.40.50.2300">
    <property type="match status" value="2"/>
</dbReference>
<evidence type="ECO:0000259" key="2">
    <source>
        <dbReference type="PROSITE" id="PS51782"/>
    </source>
</evidence>
<feature type="domain" description="LysM" evidence="2">
    <location>
        <begin position="302"/>
        <end position="346"/>
    </location>
</feature>
<keyword evidence="1" id="KW-0732">Signal</keyword>
<dbReference type="SUPFAM" id="SSF54106">
    <property type="entry name" value="LysM domain"/>
    <property type="match status" value="5"/>
</dbReference>
<dbReference type="CDD" id="cd00118">
    <property type="entry name" value="LysM"/>
    <property type="match status" value="5"/>
</dbReference>
<feature type="chain" id="PRO_5021739232" evidence="1">
    <location>
        <begin position="24"/>
        <end position="789"/>
    </location>
</feature>
<keyword evidence="4" id="KW-1185">Reference proteome</keyword>
<dbReference type="RefSeq" id="WP_142531977.1">
    <property type="nucleotide sequence ID" value="NZ_FXTB01000001.1"/>
</dbReference>
<name>A0A521B2S7_SACCC</name>
<dbReference type="OrthoDB" id="2149800at2"/>
<evidence type="ECO:0000313" key="3">
    <source>
        <dbReference type="EMBL" id="SMO41403.1"/>
    </source>
</evidence>
<accession>A0A521B2S7</accession>
<evidence type="ECO:0000256" key="1">
    <source>
        <dbReference type="SAM" id="SignalP"/>
    </source>
</evidence>
<feature type="domain" description="LysM" evidence="2">
    <location>
        <begin position="167"/>
        <end position="211"/>
    </location>
</feature>
<dbReference type="Pfam" id="PF01476">
    <property type="entry name" value="LysM"/>
    <property type="match status" value="5"/>
</dbReference>
<organism evidence="3 4">
    <name type="scientific">Saccharicrinis carchari</name>
    <dbReference type="NCBI Taxonomy" id="1168039"/>
    <lineage>
        <taxon>Bacteria</taxon>
        <taxon>Pseudomonadati</taxon>
        <taxon>Bacteroidota</taxon>
        <taxon>Bacteroidia</taxon>
        <taxon>Marinilabiliales</taxon>
        <taxon>Marinilabiliaceae</taxon>
        <taxon>Saccharicrinis</taxon>
    </lineage>
</organism>
<protein>
    <submittedName>
        <fullName evidence="3">ABC-type branched-chain amino acid transport system, substrate-binding protein</fullName>
    </submittedName>
</protein>
<gene>
    <name evidence="3" type="ORF">SAMN06265379_101632</name>
</gene>
<dbReference type="SMART" id="SM00257">
    <property type="entry name" value="LysM"/>
    <property type="match status" value="5"/>
</dbReference>
<dbReference type="AlphaFoldDB" id="A0A521B2S7"/>
<evidence type="ECO:0000313" key="4">
    <source>
        <dbReference type="Proteomes" id="UP000319040"/>
    </source>
</evidence>
<dbReference type="PANTHER" id="PTHR33734:SF22">
    <property type="entry name" value="MEMBRANE-BOUND LYTIC MUREIN TRANSGLYCOSYLASE D"/>
    <property type="match status" value="1"/>
</dbReference>
<dbReference type="EMBL" id="FXTB01000001">
    <property type="protein sequence ID" value="SMO41403.1"/>
    <property type="molecule type" value="Genomic_DNA"/>
</dbReference>
<dbReference type="InterPro" id="IPR036779">
    <property type="entry name" value="LysM_dom_sf"/>
</dbReference>
<dbReference type="PANTHER" id="PTHR33734">
    <property type="entry name" value="LYSM DOMAIN-CONTAINING GPI-ANCHORED PROTEIN 2"/>
    <property type="match status" value="1"/>
</dbReference>
<dbReference type="PROSITE" id="PS51782">
    <property type="entry name" value="LYSM"/>
    <property type="match status" value="5"/>
</dbReference>
<sequence>MIKKSFIYFLAFAFCFLALPVLEAQVIQEKKMADKVIVDGKTFYLYKVKKGEGFYGIAKRYGVSQKEIHEANPNSIFGLNPGDILYIPVIEGRNSNILEINESDDFIYHTVQKGQTLYYLSKKYEIPIDSIKKYNAGLDKELLVGAILKIPAQQPVSAKENKDFNFIYHQVNPKETLYGIAKQYQTRVDSLLKYNKALQSGILAVGSKVRIPIHKKQDKVIMPQVPQVDIPLEDDEFFYHRIQRGETIYSVSKKYRVSQNNLENANPDLDPAHLPLGFVVKIPKDVVKSKQLAQIPSSNDIIIHTVKRKETIYSIAKKYGVEIADIQEANPDVILTNIKRRSEIKVPTPEYLVRVKQQKQLLNIKISDSIPEIIDRDTLGIPCKGYNYYADRQVISVALLLPFDMEATYKHNLIKSMEGEEEILTERSEPVLSPRSRTFVEFYQGVLIAVDSLKKQGVNIRLHTFDTAPDTNRVKQILALPQLKTVDLIIGPAYASNLNLVSDFSLKNQIKMVYPLSNVNNCLNTNPYLFQVNAEDTLLYHRYSDFIVKQQMGNRIVVIKSAVPNDNENKLASEIKNKLYLKYLPLGRVPDFLEISFSEHNVQGLEALLSRDKLNVVVIPSPGEADVSKIITTLHGVSESSDVRVKLIGFGNWLRFQTINAEEVHDLDTHILTPYVLDHNNTRVSRFSSKYRAWYHTEPFAVSPYFIRSGQNARYSRYGIWGFDVAYFFLDARVKYGKKFEYCINNLNPGQVQFNFHFQRYANWGGFYNDGLYVIRFSPSLEISRMPLN</sequence>
<dbReference type="InterPro" id="IPR028082">
    <property type="entry name" value="Peripla_BP_I"/>
</dbReference>
<dbReference type="Proteomes" id="UP000319040">
    <property type="component" value="Unassembled WGS sequence"/>
</dbReference>
<feature type="signal peptide" evidence="1">
    <location>
        <begin position="1"/>
        <end position="23"/>
    </location>
</feature>
<feature type="domain" description="LysM" evidence="2">
    <location>
        <begin position="107"/>
        <end position="150"/>
    </location>
</feature>
<dbReference type="Gene3D" id="3.10.350.10">
    <property type="entry name" value="LysM domain"/>
    <property type="match status" value="5"/>
</dbReference>
<reference evidence="3 4" key="1">
    <citation type="submission" date="2017-05" db="EMBL/GenBank/DDBJ databases">
        <authorList>
            <person name="Varghese N."/>
            <person name="Submissions S."/>
        </authorList>
    </citation>
    <scope>NUCLEOTIDE SEQUENCE [LARGE SCALE GENOMIC DNA]</scope>
    <source>
        <strain evidence="3 4">DSM 27040</strain>
    </source>
</reference>
<dbReference type="InterPro" id="IPR018392">
    <property type="entry name" value="LysM"/>
</dbReference>
<proteinExistence type="predicted"/>